<feature type="compositionally biased region" description="Low complexity" evidence="1">
    <location>
        <begin position="123"/>
        <end position="133"/>
    </location>
</feature>
<feature type="compositionally biased region" description="Polar residues" evidence="1">
    <location>
        <begin position="401"/>
        <end position="424"/>
    </location>
</feature>
<dbReference type="Proteomes" id="UP001211907">
    <property type="component" value="Unassembled WGS sequence"/>
</dbReference>
<accession>A0AAD5STG0</accession>
<feature type="compositionally biased region" description="Polar residues" evidence="1">
    <location>
        <begin position="102"/>
        <end position="111"/>
    </location>
</feature>
<feature type="non-terminal residue" evidence="3">
    <location>
        <position position="1"/>
    </location>
</feature>
<organism evidence="3 4">
    <name type="scientific">Physocladia obscura</name>
    <dbReference type="NCBI Taxonomy" id="109957"/>
    <lineage>
        <taxon>Eukaryota</taxon>
        <taxon>Fungi</taxon>
        <taxon>Fungi incertae sedis</taxon>
        <taxon>Chytridiomycota</taxon>
        <taxon>Chytridiomycota incertae sedis</taxon>
        <taxon>Chytridiomycetes</taxon>
        <taxon>Chytridiales</taxon>
        <taxon>Chytriomycetaceae</taxon>
        <taxon>Physocladia</taxon>
    </lineage>
</organism>
<protein>
    <submittedName>
        <fullName evidence="3">Uncharacterized protein</fullName>
    </submittedName>
</protein>
<keyword evidence="2" id="KW-0472">Membrane</keyword>
<feature type="region of interest" description="Disordered" evidence="1">
    <location>
        <begin position="102"/>
        <end position="133"/>
    </location>
</feature>
<name>A0AAD5STG0_9FUNG</name>
<feature type="compositionally biased region" description="Polar residues" evidence="1">
    <location>
        <begin position="296"/>
        <end position="307"/>
    </location>
</feature>
<keyword evidence="2" id="KW-0812">Transmembrane</keyword>
<comment type="caution">
    <text evidence="3">The sequence shown here is derived from an EMBL/GenBank/DDBJ whole genome shotgun (WGS) entry which is preliminary data.</text>
</comment>
<evidence type="ECO:0000256" key="2">
    <source>
        <dbReference type="SAM" id="Phobius"/>
    </source>
</evidence>
<dbReference type="AlphaFoldDB" id="A0AAD5STG0"/>
<evidence type="ECO:0000313" key="4">
    <source>
        <dbReference type="Proteomes" id="UP001211907"/>
    </source>
</evidence>
<feature type="compositionally biased region" description="Polar residues" evidence="1">
    <location>
        <begin position="268"/>
        <end position="277"/>
    </location>
</feature>
<feature type="compositionally biased region" description="Basic and acidic residues" evidence="1">
    <location>
        <begin position="280"/>
        <end position="294"/>
    </location>
</feature>
<feature type="transmembrane region" description="Helical" evidence="2">
    <location>
        <begin position="36"/>
        <end position="60"/>
    </location>
</feature>
<reference evidence="3" key="1">
    <citation type="submission" date="2020-05" db="EMBL/GenBank/DDBJ databases">
        <title>Phylogenomic resolution of chytrid fungi.</title>
        <authorList>
            <person name="Stajich J.E."/>
            <person name="Amses K."/>
            <person name="Simmons R."/>
            <person name="Seto K."/>
            <person name="Myers J."/>
            <person name="Bonds A."/>
            <person name="Quandt C.A."/>
            <person name="Barry K."/>
            <person name="Liu P."/>
            <person name="Grigoriev I."/>
            <person name="Longcore J.E."/>
            <person name="James T.Y."/>
        </authorList>
    </citation>
    <scope>NUCLEOTIDE SEQUENCE</scope>
    <source>
        <strain evidence="3">JEL0513</strain>
    </source>
</reference>
<feature type="region of interest" description="Disordered" evidence="1">
    <location>
        <begin position="268"/>
        <end position="431"/>
    </location>
</feature>
<proteinExistence type="predicted"/>
<keyword evidence="2" id="KW-1133">Transmembrane helix</keyword>
<evidence type="ECO:0000256" key="1">
    <source>
        <dbReference type="SAM" id="MobiDB-lite"/>
    </source>
</evidence>
<feature type="compositionally biased region" description="Pro residues" evidence="1">
    <location>
        <begin position="235"/>
        <end position="248"/>
    </location>
</feature>
<dbReference type="EMBL" id="JADGJH010002063">
    <property type="protein sequence ID" value="KAJ3104324.1"/>
    <property type="molecule type" value="Genomic_DNA"/>
</dbReference>
<feature type="compositionally biased region" description="Low complexity" evidence="1">
    <location>
        <begin position="370"/>
        <end position="382"/>
    </location>
</feature>
<feature type="compositionally biased region" description="Pro residues" evidence="1">
    <location>
        <begin position="308"/>
        <end position="324"/>
    </location>
</feature>
<gene>
    <name evidence="3" type="ORF">HK100_004075</name>
</gene>
<sequence length="462" mass="50269">MAEFRCDITVWYKAEQESSENEEQSYPNYLMDATSLFVVAGCVTVLNLHTVTMLVVLIDLNSFKFREGKEFLVSADEMAANNAEHGQTQALMSRMQGLGINDSDSALSSPHENPDPNRAARTSSVTSSHSGNSALSAFAPPGPPYLYPVVDRFVLQSCHPPSGRLISILKALFFHPEALALLNFLLSLWQDLASCQAPNGQWLPPPAGIPGVPPPGMLPPPHLMARPPMIPGPPPPWMMIRPPPPQFPPTGALRIDPADLSTTQTYDEIQSNHSDSGSEAGRRRSVDSSRHEDSDTASISDRSQSGHQPPPQYNGQPLPPPHMMMPPFVFMPTRPPGPPGLIPGLPPGALSPPQFNPINGQFGMLPPQHPQQQQQQPLSQPPRRSVSGTFSPVPISRTESDNSSIRSTGTHTNGRQHQNHQHTPPVTLPYGESLEVYRQNARKSGDPGVQLDFAKFLIATAD</sequence>
<evidence type="ECO:0000313" key="3">
    <source>
        <dbReference type="EMBL" id="KAJ3104324.1"/>
    </source>
</evidence>
<keyword evidence="4" id="KW-1185">Reference proteome</keyword>
<feature type="region of interest" description="Disordered" evidence="1">
    <location>
        <begin position="235"/>
        <end position="256"/>
    </location>
</feature>
<feature type="compositionally biased region" description="Pro residues" evidence="1">
    <location>
        <begin position="333"/>
        <end position="350"/>
    </location>
</feature>